<dbReference type="GO" id="GO:0031267">
    <property type="term" value="F:small GTPase binding"/>
    <property type="evidence" value="ECO:0007669"/>
    <property type="project" value="TreeGrafter"/>
</dbReference>
<keyword evidence="1" id="KW-0343">GTPase activation</keyword>
<dbReference type="InParanoid" id="A0A0D2WMP8"/>
<sequence>MTQTGLVTLSFEGQQRKLTTAADAEVVVSQLNATPGLQHLTLSGNTFGVEACVAICSALAPHAATLEVVNFSDIFTSRLHSEIRDAVTAFSAALVNMPKLREINFSDNAFGPIGAERLSPLIAGNRNLEVIRVNNNGLGSIGGTIVAKALCELANSDQPVRLHTFVAGRNRLENKGATALAHAFTQLKTLRLIAMPQNGIHYIGIGKLAEAFVSNPGLQVIDLNDNTFTSKGGKNMAKAIASLKTLKRINFGDCLARKAGGKALIEALTGGHELLEDLDLSYNELKPANAEQLIEALKTLTGLKQINVLGNEMSNKGVKKIKAALASGVQYTAPDEDDEDDQSCDDDDDDEEEEESEAEPEEEEQEEEEAAEESVPASAVKPSATAEVEVLTGQVAALNVSAP</sequence>
<dbReference type="GO" id="GO:0006913">
    <property type="term" value="P:nucleocytoplasmic transport"/>
    <property type="evidence" value="ECO:0007669"/>
    <property type="project" value="TreeGrafter"/>
</dbReference>
<dbReference type="Proteomes" id="UP000008743">
    <property type="component" value="Unassembled WGS sequence"/>
</dbReference>
<accession>A0A0D2WMP8</accession>
<dbReference type="InterPro" id="IPR032675">
    <property type="entry name" value="LRR_dom_sf"/>
</dbReference>
<dbReference type="PANTHER" id="PTHR24113:SF12">
    <property type="entry name" value="RAN GTPASE-ACTIVATING PROTEIN 1"/>
    <property type="match status" value="1"/>
</dbReference>
<dbReference type="PhylomeDB" id="A0A0D2WMP8"/>
<feature type="region of interest" description="Disordered" evidence="4">
    <location>
        <begin position="330"/>
        <end position="383"/>
    </location>
</feature>
<evidence type="ECO:0000256" key="1">
    <source>
        <dbReference type="ARBA" id="ARBA00022468"/>
    </source>
</evidence>
<dbReference type="EMBL" id="KE346363">
    <property type="protein sequence ID" value="KJE92170.1"/>
    <property type="molecule type" value="Genomic_DNA"/>
</dbReference>
<name>A0A0D2WMP8_CAPO3</name>
<evidence type="ECO:0000256" key="2">
    <source>
        <dbReference type="ARBA" id="ARBA00022614"/>
    </source>
</evidence>
<dbReference type="SMART" id="SM00368">
    <property type="entry name" value="LRR_RI"/>
    <property type="match status" value="8"/>
</dbReference>
<dbReference type="OMA" id="CQIIVLK"/>
<dbReference type="GO" id="GO:0048471">
    <property type="term" value="C:perinuclear region of cytoplasm"/>
    <property type="evidence" value="ECO:0007669"/>
    <property type="project" value="TreeGrafter"/>
</dbReference>
<dbReference type="RefSeq" id="XP_004364027.1">
    <property type="nucleotide sequence ID" value="XM_004363970.2"/>
</dbReference>
<proteinExistence type="predicted"/>
<evidence type="ECO:0000256" key="3">
    <source>
        <dbReference type="ARBA" id="ARBA00022737"/>
    </source>
</evidence>
<dbReference type="GO" id="GO:0005829">
    <property type="term" value="C:cytosol"/>
    <property type="evidence" value="ECO:0007669"/>
    <property type="project" value="TreeGrafter"/>
</dbReference>
<dbReference type="SUPFAM" id="SSF52047">
    <property type="entry name" value="RNI-like"/>
    <property type="match status" value="1"/>
</dbReference>
<evidence type="ECO:0000313" key="6">
    <source>
        <dbReference type="Proteomes" id="UP000008743"/>
    </source>
</evidence>
<dbReference type="PANTHER" id="PTHR24113">
    <property type="entry name" value="RAN GTPASE-ACTIVATING PROTEIN 1"/>
    <property type="match status" value="1"/>
</dbReference>
<dbReference type="OrthoDB" id="184583at2759"/>
<evidence type="ECO:0000256" key="4">
    <source>
        <dbReference type="SAM" id="MobiDB-lite"/>
    </source>
</evidence>
<dbReference type="Gene3D" id="3.80.10.10">
    <property type="entry name" value="Ribonuclease Inhibitor"/>
    <property type="match status" value="1"/>
</dbReference>
<dbReference type="CDD" id="cd00116">
    <property type="entry name" value="LRR_RI"/>
    <property type="match status" value="1"/>
</dbReference>
<dbReference type="STRING" id="595528.A0A0D2WMP8"/>
<dbReference type="InterPro" id="IPR027038">
    <property type="entry name" value="RanGap"/>
</dbReference>
<dbReference type="Pfam" id="PF13516">
    <property type="entry name" value="LRR_6"/>
    <property type="match status" value="2"/>
</dbReference>
<keyword evidence="6" id="KW-1185">Reference proteome</keyword>
<dbReference type="AlphaFoldDB" id="A0A0D2WMP8"/>
<protein>
    <submittedName>
        <fullName evidence="5">Ran GTPase activating protein 1</fullName>
    </submittedName>
</protein>
<reference evidence="6" key="1">
    <citation type="submission" date="2011-02" db="EMBL/GenBank/DDBJ databases">
        <title>The Genome Sequence of Capsaspora owczarzaki ATCC 30864.</title>
        <authorList>
            <person name="Russ C."/>
            <person name="Cuomo C."/>
            <person name="Burger G."/>
            <person name="Gray M.W."/>
            <person name="Holland P.W.H."/>
            <person name="King N."/>
            <person name="Lang F.B.F."/>
            <person name="Roger A.J."/>
            <person name="Ruiz-Trillo I."/>
            <person name="Young S.K."/>
            <person name="Zeng Q."/>
            <person name="Gargeya S."/>
            <person name="Alvarado L."/>
            <person name="Berlin A."/>
            <person name="Chapman S.B."/>
            <person name="Chen Z."/>
            <person name="Freedman E."/>
            <person name="Gellesch M."/>
            <person name="Goldberg J."/>
            <person name="Griggs A."/>
            <person name="Gujja S."/>
            <person name="Heilman E."/>
            <person name="Heiman D."/>
            <person name="Howarth C."/>
            <person name="Mehta T."/>
            <person name="Neiman D."/>
            <person name="Pearson M."/>
            <person name="Roberts A."/>
            <person name="Saif S."/>
            <person name="Shea T."/>
            <person name="Shenoy N."/>
            <person name="Sisk P."/>
            <person name="Stolte C."/>
            <person name="Sykes S."/>
            <person name="White J."/>
            <person name="Yandava C."/>
            <person name="Haas B."/>
            <person name="Nusbaum C."/>
            <person name="Birren B."/>
        </authorList>
    </citation>
    <scope>NUCLEOTIDE SEQUENCE</scope>
    <source>
        <strain evidence="6">ATCC 30864</strain>
    </source>
</reference>
<keyword evidence="2" id="KW-0433">Leucine-rich repeat</keyword>
<keyword evidence="3" id="KW-0677">Repeat</keyword>
<feature type="compositionally biased region" description="Acidic residues" evidence="4">
    <location>
        <begin position="334"/>
        <end position="372"/>
    </location>
</feature>
<evidence type="ECO:0000313" key="5">
    <source>
        <dbReference type="EMBL" id="KJE92170.1"/>
    </source>
</evidence>
<organism evidence="5 6">
    <name type="scientific">Capsaspora owczarzaki (strain ATCC 30864)</name>
    <dbReference type="NCBI Taxonomy" id="595528"/>
    <lineage>
        <taxon>Eukaryota</taxon>
        <taxon>Filasterea</taxon>
        <taxon>Capsaspora</taxon>
    </lineage>
</organism>
<dbReference type="GO" id="GO:0005634">
    <property type="term" value="C:nucleus"/>
    <property type="evidence" value="ECO:0007669"/>
    <property type="project" value="TreeGrafter"/>
</dbReference>
<dbReference type="eggNOG" id="KOG1909">
    <property type="taxonomic scope" value="Eukaryota"/>
</dbReference>
<gene>
    <name evidence="5" type="ORF">CAOG_003188</name>
</gene>
<dbReference type="InterPro" id="IPR001611">
    <property type="entry name" value="Leu-rich_rpt"/>
</dbReference>
<dbReference type="GO" id="GO:0005096">
    <property type="term" value="F:GTPase activator activity"/>
    <property type="evidence" value="ECO:0007669"/>
    <property type="project" value="UniProtKB-KW"/>
</dbReference>